<reference evidence="1 2" key="1">
    <citation type="submission" date="2019-01" db="EMBL/GenBank/DDBJ databases">
        <authorList>
            <person name="Brito A."/>
        </authorList>
    </citation>
    <scope>NUCLEOTIDE SEQUENCE [LARGE SCALE GENOMIC DNA]</scope>
    <source>
        <strain evidence="1">1</strain>
    </source>
</reference>
<dbReference type="AlphaFoldDB" id="A0A563VYZ0"/>
<evidence type="ECO:0000313" key="1">
    <source>
        <dbReference type="EMBL" id="VEP16615.1"/>
    </source>
</evidence>
<dbReference type="Proteomes" id="UP000320055">
    <property type="component" value="Unassembled WGS sequence"/>
</dbReference>
<organism evidence="1 2">
    <name type="scientific">Hyella patelloides LEGE 07179</name>
    <dbReference type="NCBI Taxonomy" id="945734"/>
    <lineage>
        <taxon>Bacteria</taxon>
        <taxon>Bacillati</taxon>
        <taxon>Cyanobacteriota</taxon>
        <taxon>Cyanophyceae</taxon>
        <taxon>Pleurocapsales</taxon>
        <taxon>Hyellaceae</taxon>
        <taxon>Hyella</taxon>
    </lineage>
</organism>
<protein>
    <submittedName>
        <fullName evidence="1">Uncharacterized protein</fullName>
    </submittedName>
</protein>
<accession>A0A563VYZ0</accession>
<name>A0A563VYZ0_9CYAN</name>
<sequence>MALEIADLKQLLVSGSFGLAVYLKLLKVNRIFCNVTEIVEQAKNSKH</sequence>
<evidence type="ECO:0000313" key="2">
    <source>
        <dbReference type="Proteomes" id="UP000320055"/>
    </source>
</evidence>
<gene>
    <name evidence="1" type="ORF">H1P_470028</name>
</gene>
<keyword evidence="2" id="KW-1185">Reference proteome</keyword>
<dbReference type="EMBL" id="CAACVJ010000412">
    <property type="protein sequence ID" value="VEP16615.1"/>
    <property type="molecule type" value="Genomic_DNA"/>
</dbReference>
<proteinExistence type="predicted"/>